<gene>
    <name evidence="1" type="ORF">L195_g014773</name>
</gene>
<name>A0A2K3PRU3_TRIPR</name>
<comment type="caution">
    <text evidence="1">The sequence shown here is derived from an EMBL/GenBank/DDBJ whole genome shotgun (WGS) entry which is preliminary data.</text>
</comment>
<dbReference type="Proteomes" id="UP000236291">
    <property type="component" value="Unassembled WGS sequence"/>
</dbReference>
<reference evidence="1 2" key="2">
    <citation type="journal article" date="2017" name="Front. Plant Sci.">
        <title>Gene Classification and Mining of Molecular Markers Useful in Red Clover (Trifolium pratense) Breeding.</title>
        <authorList>
            <person name="Istvanek J."/>
            <person name="Dluhosova J."/>
            <person name="Dluhos P."/>
            <person name="Patkova L."/>
            <person name="Nedelnik J."/>
            <person name="Repkova J."/>
        </authorList>
    </citation>
    <scope>NUCLEOTIDE SEQUENCE [LARGE SCALE GENOMIC DNA]</scope>
    <source>
        <strain evidence="2">cv. Tatra</strain>
        <tissue evidence="1">Young leaves</tissue>
    </source>
</reference>
<proteinExistence type="predicted"/>
<reference evidence="1 2" key="1">
    <citation type="journal article" date="2014" name="Am. J. Bot.">
        <title>Genome assembly and annotation for red clover (Trifolium pratense; Fabaceae).</title>
        <authorList>
            <person name="Istvanek J."/>
            <person name="Jaros M."/>
            <person name="Krenek A."/>
            <person name="Repkova J."/>
        </authorList>
    </citation>
    <scope>NUCLEOTIDE SEQUENCE [LARGE SCALE GENOMIC DNA]</scope>
    <source>
        <strain evidence="2">cv. Tatra</strain>
        <tissue evidence="1">Young leaves</tissue>
    </source>
</reference>
<protein>
    <submittedName>
        <fullName evidence="1">Uncharacterized protein</fullName>
    </submittedName>
</protein>
<feature type="non-terminal residue" evidence="1">
    <location>
        <position position="1"/>
    </location>
</feature>
<organism evidence="1 2">
    <name type="scientific">Trifolium pratense</name>
    <name type="common">Red clover</name>
    <dbReference type="NCBI Taxonomy" id="57577"/>
    <lineage>
        <taxon>Eukaryota</taxon>
        <taxon>Viridiplantae</taxon>
        <taxon>Streptophyta</taxon>
        <taxon>Embryophyta</taxon>
        <taxon>Tracheophyta</taxon>
        <taxon>Spermatophyta</taxon>
        <taxon>Magnoliopsida</taxon>
        <taxon>eudicotyledons</taxon>
        <taxon>Gunneridae</taxon>
        <taxon>Pentapetalae</taxon>
        <taxon>rosids</taxon>
        <taxon>fabids</taxon>
        <taxon>Fabales</taxon>
        <taxon>Fabaceae</taxon>
        <taxon>Papilionoideae</taxon>
        <taxon>50 kb inversion clade</taxon>
        <taxon>NPAAA clade</taxon>
        <taxon>Hologalegina</taxon>
        <taxon>IRL clade</taxon>
        <taxon>Trifolieae</taxon>
        <taxon>Trifolium</taxon>
    </lineage>
</organism>
<dbReference type="AlphaFoldDB" id="A0A2K3PRU3"/>
<evidence type="ECO:0000313" key="1">
    <source>
        <dbReference type="EMBL" id="PNY18016.1"/>
    </source>
</evidence>
<evidence type="ECO:0000313" key="2">
    <source>
        <dbReference type="Proteomes" id="UP000236291"/>
    </source>
</evidence>
<sequence length="40" mass="4583">ENRASEPISSEALPLQRLYCLRGYNASEAELLQKLRCFRG</sequence>
<dbReference type="EMBL" id="ASHM01009877">
    <property type="protein sequence ID" value="PNY18016.1"/>
    <property type="molecule type" value="Genomic_DNA"/>
</dbReference>
<accession>A0A2K3PRU3</accession>